<keyword evidence="3" id="KW-1185">Reference proteome</keyword>
<dbReference type="RefSeq" id="WP_046152779.1">
    <property type="nucleotide sequence ID" value="NZ_CADFGU010000011.1"/>
</dbReference>
<dbReference type="AlphaFoldDB" id="A0A0F5K139"/>
<accession>A0A0F5K139</accession>
<dbReference type="Proteomes" id="UP000033618">
    <property type="component" value="Unassembled WGS sequence"/>
</dbReference>
<comment type="caution">
    <text evidence="2">The sequence shown here is derived from an EMBL/GenBank/DDBJ whole genome shotgun (WGS) entry which is preliminary data.</text>
</comment>
<evidence type="ECO:0000313" key="2">
    <source>
        <dbReference type="EMBL" id="KKB63635.1"/>
    </source>
</evidence>
<dbReference type="PATRIC" id="fig|28092.6.peg.2299"/>
<reference evidence="2 3" key="1">
    <citation type="submission" date="2015-03" db="EMBL/GenBank/DDBJ databases">
        <title>Draft Genome Sequence of Burkholderia andropogonis type strain ICMP2807, isolated from Sorghum bicolor.</title>
        <authorList>
            <person name="Lopes-Santos L."/>
            <person name="Castro D.B."/>
            <person name="Ottoboni L.M."/>
            <person name="Park D."/>
            <person name="Weirc B.S."/>
            <person name="Destefano S.A."/>
        </authorList>
    </citation>
    <scope>NUCLEOTIDE SEQUENCE [LARGE SCALE GENOMIC DNA]</scope>
    <source>
        <strain evidence="2 3">ICMP2807</strain>
    </source>
</reference>
<protein>
    <submittedName>
        <fullName evidence="2">Peptide synthetase</fullName>
    </submittedName>
</protein>
<gene>
    <name evidence="2" type="ORF">WM40_09770</name>
</gene>
<name>A0A0F5K139_9BURK</name>
<dbReference type="STRING" id="28092.WM40_09770"/>
<proteinExistence type="predicted"/>
<evidence type="ECO:0000313" key="3">
    <source>
        <dbReference type="Proteomes" id="UP000033618"/>
    </source>
</evidence>
<sequence>MEEIGNLSSHDKVNVDVGGASSSLFNFATYEGSSDDYLELIRTFAAAPPFRSATVDELVLADDFHRRALRPEDFEFLKFRKPVRHDNVSRLPSLASHRTLLSIYELDVMRPPRAADAAAWETFTAFYDERNRSLGARIAPFLESYAFSYLRSGPVNGAQNRSTDSVLLATEALSRIVDEERDFWDKTFARLLRHDYLQEGLRFIMIQRWALAQSQRRALSRAAGSGFFDMLLASEWPRLHGLTADADPLSIGAVAERVAQAVDVTGKPHAYWQFYLPTSLAKTNLLYALARRPDRAFALTGAAFAAEAEWLAFGAALQRACPHLVPAGRAGTVDQAFLQARSDLDTRFSRTLRRCEDRYGDAAFDQIVSGFHAREHLSERGRWDLGEQLRWLSAIPRYVAFAHRISERIEVECPGIDRETFVEPLEMCSTTHVHNDHRLVTIESGDMLFWGNLGMQLAMHPGDKVLIPDGRLHGSTVTSAECTYHQPIIPDDWVAALVAELDAPDVVSPGDGRTQPPASPRSTARAIG</sequence>
<feature type="region of interest" description="Disordered" evidence="1">
    <location>
        <begin position="505"/>
        <end position="528"/>
    </location>
</feature>
<organism evidence="2 3">
    <name type="scientific">Robbsia andropogonis</name>
    <dbReference type="NCBI Taxonomy" id="28092"/>
    <lineage>
        <taxon>Bacteria</taxon>
        <taxon>Pseudomonadati</taxon>
        <taxon>Pseudomonadota</taxon>
        <taxon>Betaproteobacteria</taxon>
        <taxon>Burkholderiales</taxon>
        <taxon>Burkholderiaceae</taxon>
        <taxon>Robbsia</taxon>
    </lineage>
</organism>
<dbReference type="EMBL" id="LAQU01000008">
    <property type="protein sequence ID" value="KKB63635.1"/>
    <property type="molecule type" value="Genomic_DNA"/>
</dbReference>
<evidence type="ECO:0000256" key="1">
    <source>
        <dbReference type="SAM" id="MobiDB-lite"/>
    </source>
</evidence>